<name>A0A1Z1WDW4_9ACTN</name>
<dbReference type="KEGG" id="salf:SMD44_04062"/>
<evidence type="ECO:0000313" key="4">
    <source>
        <dbReference type="EMBL" id="ARX84617.1"/>
    </source>
</evidence>
<dbReference type="InterPro" id="IPR000794">
    <property type="entry name" value="Beta-ketoacyl_synthase"/>
</dbReference>
<gene>
    <name evidence="4" type="ORF">SMD44_04062</name>
</gene>
<dbReference type="Proteomes" id="UP000195880">
    <property type="component" value="Chromosome"/>
</dbReference>
<dbReference type="Gene3D" id="3.40.47.10">
    <property type="match status" value="1"/>
</dbReference>
<dbReference type="PANTHER" id="PTHR11712">
    <property type="entry name" value="POLYKETIDE SYNTHASE-RELATED"/>
    <property type="match status" value="1"/>
</dbReference>
<keyword evidence="2" id="KW-0012">Acyltransferase</keyword>
<dbReference type="GO" id="GO:0004315">
    <property type="term" value="F:3-oxoacyl-[acyl-carrier-protein] synthase activity"/>
    <property type="evidence" value="ECO:0007669"/>
    <property type="project" value="TreeGrafter"/>
</dbReference>
<accession>A0A1Z1WDW4</accession>
<dbReference type="InterPro" id="IPR016039">
    <property type="entry name" value="Thiolase-like"/>
</dbReference>
<dbReference type="PANTHER" id="PTHR11712:SF322">
    <property type="entry name" value="POLYKETIDE BETA-KETOACYL SYNTHASE 2-RELATED"/>
    <property type="match status" value="1"/>
</dbReference>
<keyword evidence="1" id="KW-0808">Transferase</keyword>
<dbReference type="SUPFAM" id="SSF53901">
    <property type="entry name" value="Thiolase-like"/>
    <property type="match status" value="2"/>
</dbReference>
<dbReference type="EMBL" id="CP021748">
    <property type="protein sequence ID" value="ARX84617.1"/>
    <property type="molecule type" value="Genomic_DNA"/>
</dbReference>
<dbReference type="GO" id="GO:0006633">
    <property type="term" value="P:fatty acid biosynthetic process"/>
    <property type="evidence" value="ECO:0007669"/>
    <property type="project" value="TreeGrafter"/>
</dbReference>
<sequence>MATAAPARPVAPVDLVAAGVISAAGVGLDALGDALRAGRAEGGRPDATRDTETYPSVELRAADFAAADLLGRKGLSRLTRADQLGAAACGLALDSVADPAGTGVVLGTSLGSCGAVARFARDTFVQERPYLVNPSDFPGTLMNSAAGRTAIRHRLTDVNATVSGGPLASLHALRYARQTLLAGHARRILAGGVEELSPQSAWAWHRTGALAPRVALGEGAAVFALESPGERRGAGTPPLARLMACTTGFADVARGALVVGQRLTACVEDALRRSGLTAQDVAVVAPGAAGRRGWAAVEERALRAALPATTDRHRLRVHAVLGETHGAGAALQVAGVLARWQDPRLDTRHEHAALVTSCGPDGSVGCAVLVRANAPV</sequence>
<keyword evidence="5" id="KW-1185">Reference proteome</keyword>
<evidence type="ECO:0000256" key="1">
    <source>
        <dbReference type="ARBA" id="ARBA00022679"/>
    </source>
</evidence>
<proteinExistence type="predicted"/>
<dbReference type="Pfam" id="PF00109">
    <property type="entry name" value="ketoacyl-synt"/>
    <property type="match status" value="1"/>
</dbReference>
<dbReference type="InterPro" id="IPR014030">
    <property type="entry name" value="Ketoacyl_synth_N"/>
</dbReference>
<protein>
    <recommendedName>
        <fullName evidence="3">Beta-ketoacyl synthase-like N-terminal domain-containing protein</fullName>
    </recommendedName>
</protein>
<organism evidence="4 5">
    <name type="scientific">Streptomyces alboflavus</name>
    <dbReference type="NCBI Taxonomy" id="67267"/>
    <lineage>
        <taxon>Bacteria</taxon>
        <taxon>Bacillati</taxon>
        <taxon>Actinomycetota</taxon>
        <taxon>Actinomycetes</taxon>
        <taxon>Kitasatosporales</taxon>
        <taxon>Streptomycetaceae</taxon>
        <taxon>Streptomyces</taxon>
    </lineage>
</organism>
<feature type="domain" description="Beta-ketoacyl synthase-like N-terminal" evidence="3">
    <location>
        <begin position="90"/>
        <end position="212"/>
    </location>
</feature>
<evidence type="ECO:0000259" key="3">
    <source>
        <dbReference type="Pfam" id="PF00109"/>
    </source>
</evidence>
<dbReference type="AlphaFoldDB" id="A0A1Z1WDW4"/>
<evidence type="ECO:0000313" key="5">
    <source>
        <dbReference type="Proteomes" id="UP000195880"/>
    </source>
</evidence>
<evidence type="ECO:0000256" key="2">
    <source>
        <dbReference type="ARBA" id="ARBA00023315"/>
    </source>
</evidence>
<reference evidence="4 5" key="1">
    <citation type="submission" date="2017-05" db="EMBL/GenBank/DDBJ databases">
        <title>Streptomyces alboflavus Genome sequencing and assembly.</title>
        <authorList>
            <person name="Wang Y."/>
            <person name="Du B."/>
            <person name="Ding Y."/>
            <person name="Liu H."/>
            <person name="Hou Q."/>
            <person name="Liu K."/>
            <person name="Wang C."/>
            <person name="Yao L."/>
        </authorList>
    </citation>
    <scope>NUCLEOTIDE SEQUENCE [LARGE SCALE GENOMIC DNA]</scope>
    <source>
        <strain evidence="4 5">MDJK44</strain>
    </source>
</reference>